<proteinExistence type="predicted"/>
<dbReference type="SMART" id="SM00225">
    <property type="entry name" value="BTB"/>
    <property type="match status" value="1"/>
</dbReference>
<gene>
    <name evidence="3" type="ORF">AMON00008_LOCUS19560</name>
</gene>
<dbReference type="EMBL" id="HBNR01028728">
    <property type="protein sequence ID" value="CAE4581915.1"/>
    <property type="molecule type" value="Transcribed_RNA"/>
</dbReference>
<dbReference type="InterPro" id="IPR011333">
    <property type="entry name" value="SKP1/BTB/POZ_sf"/>
</dbReference>
<feature type="domain" description="BTB" evidence="2">
    <location>
        <begin position="21"/>
        <end position="117"/>
    </location>
</feature>
<name>A0A7S4QF99_9DINO</name>
<dbReference type="Gene3D" id="3.30.710.10">
    <property type="entry name" value="Potassium Channel Kv1.1, Chain A"/>
    <property type="match status" value="1"/>
</dbReference>
<dbReference type="AlphaFoldDB" id="A0A7S4QF99"/>
<protein>
    <recommendedName>
        <fullName evidence="2">BTB domain-containing protein</fullName>
    </recommendedName>
</protein>
<evidence type="ECO:0000313" key="3">
    <source>
        <dbReference type="EMBL" id="CAE4581915.1"/>
    </source>
</evidence>
<feature type="region of interest" description="Disordered" evidence="1">
    <location>
        <begin position="280"/>
        <end position="304"/>
    </location>
</feature>
<sequence length="304" mass="33718">MVTSPARRMPLPFAQGPREARTVTFMVGGQAFELPRPFLAIHSPEWAKRLAEEPQMPPVELEGEADSFGAFVAFLTGADGDAGEVTAENVLPLLHWGRELGVDYISGQCEAFLLTGHASGLEPVELLEVASRYDLPLIYARATEAVAQGMHHVKVPEDGSQESVPEIFRSTEIREDTVRTHLAMGTLVHDVEQQKRHRFADHTRLRDPEQKARVIWKTRRRQQPAPEPPKDPDWRCTQAVWPHHSMYGEEWTVVPAETQPNRFRSFGGFARSADFYAGTGDGADSGLHTSTRTATEGEAASVAD</sequence>
<organism evidence="3">
    <name type="scientific">Alexandrium monilatum</name>
    <dbReference type="NCBI Taxonomy" id="311494"/>
    <lineage>
        <taxon>Eukaryota</taxon>
        <taxon>Sar</taxon>
        <taxon>Alveolata</taxon>
        <taxon>Dinophyceae</taxon>
        <taxon>Gonyaulacales</taxon>
        <taxon>Pyrocystaceae</taxon>
        <taxon>Alexandrium</taxon>
    </lineage>
</organism>
<reference evidence="3" key="1">
    <citation type="submission" date="2021-01" db="EMBL/GenBank/DDBJ databases">
        <authorList>
            <person name="Corre E."/>
            <person name="Pelletier E."/>
            <person name="Niang G."/>
            <person name="Scheremetjew M."/>
            <person name="Finn R."/>
            <person name="Kale V."/>
            <person name="Holt S."/>
            <person name="Cochrane G."/>
            <person name="Meng A."/>
            <person name="Brown T."/>
            <person name="Cohen L."/>
        </authorList>
    </citation>
    <scope>NUCLEOTIDE SEQUENCE</scope>
    <source>
        <strain evidence="3">CCMP3105</strain>
    </source>
</reference>
<dbReference type="SUPFAM" id="SSF54695">
    <property type="entry name" value="POZ domain"/>
    <property type="match status" value="1"/>
</dbReference>
<evidence type="ECO:0000256" key="1">
    <source>
        <dbReference type="SAM" id="MobiDB-lite"/>
    </source>
</evidence>
<evidence type="ECO:0000259" key="2">
    <source>
        <dbReference type="SMART" id="SM00225"/>
    </source>
</evidence>
<dbReference type="InterPro" id="IPR000210">
    <property type="entry name" value="BTB/POZ_dom"/>
</dbReference>
<accession>A0A7S4QF99</accession>